<keyword evidence="2" id="KW-1185">Reference proteome</keyword>
<gene>
    <name evidence="1" type="ORF">PoB_007682700</name>
</gene>
<sequence length="97" mass="11588">MPWLVQWRTRNFQLKPERRKLDVDHILKVGDWLCINSCIEESFPIVDDLSRPVWVDGVNYKINLQEPFIGSLNIRVRPSAFRLLDVPHEKERELLHI</sequence>
<protein>
    <submittedName>
        <fullName evidence="1">Uncharacterized protein</fullName>
    </submittedName>
</protein>
<name>A0AAV4E157_9GAST</name>
<dbReference type="EMBL" id="BLXT01008609">
    <property type="protein sequence ID" value="GFO50322.1"/>
    <property type="molecule type" value="Genomic_DNA"/>
</dbReference>
<proteinExistence type="predicted"/>
<accession>A0AAV4E157</accession>
<dbReference type="Proteomes" id="UP000735302">
    <property type="component" value="Unassembled WGS sequence"/>
</dbReference>
<comment type="caution">
    <text evidence="1">The sequence shown here is derived from an EMBL/GenBank/DDBJ whole genome shotgun (WGS) entry which is preliminary data.</text>
</comment>
<organism evidence="1 2">
    <name type="scientific">Plakobranchus ocellatus</name>
    <dbReference type="NCBI Taxonomy" id="259542"/>
    <lineage>
        <taxon>Eukaryota</taxon>
        <taxon>Metazoa</taxon>
        <taxon>Spiralia</taxon>
        <taxon>Lophotrochozoa</taxon>
        <taxon>Mollusca</taxon>
        <taxon>Gastropoda</taxon>
        <taxon>Heterobranchia</taxon>
        <taxon>Euthyneura</taxon>
        <taxon>Panpulmonata</taxon>
        <taxon>Sacoglossa</taxon>
        <taxon>Placobranchoidea</taxon>
        <taxon>Plakobranchidae</taxon>
        <taxon>Plakobranchus</taxon>
    </lineage>
</organism>
<dbReference type="AlphaFoldDB" id="A0AAV4E157"/>
<evidence type="ECO:0000313" key="2">
    <source>
        <dbReference type="Proteomes" id="UP000735302"/>
    </source>
</evidence>
<evidence type="ECO:0000313" key="1">
    <source>
        <dbReference type="EMBL" id="GFO50322.1"/>
    </source>
</evidence>
<reference evidence="1 2" key="1">
    <citation type="journal article" date="2021" name="Elife">
        <title>Chloroplast acquisition without the gene transfer in kleptoplastic sea slugs, Plakobranchus ocellatus.</title>
        <authorList>
            <person name="Maeda T."/>
            <person name="Takahashi S."/>
            <person name="Yoshida T."/>
            <person name="Shimamura S."/>
            <person name="Takaki Y."/>
            <person name="Nagai Y."/>
            <person name="Toyoda A."/>
            <person name="Suzuki Y."/>
            <person name="Arimoto A."/>
            <person name="Ishii H."/>
            <person name="Satoh N."/>
            <person name="Nishiyama T."/>
            <person name="Hasebe M."/>
            <person name="Maruyama T."/>
            <person name="Minagawa J."/>
            <person name="Obokata J."/>
            <person name="Shigenobu S."/>
        </authorList>
    </citation>
    <scope>NUCLEOTIDE SEQUENCE [LARGE SCALE GENOMIC DNA]</scope>
</reference>